<dbReference type="InterPro" id="IPR016161">
    <property type="entry name" value="Ald_DH/histidinol_DH"/>
</dbReference>
<proteinExistence type="inferred from homology"/>
<dbReference type="Gene3D" id="3.40.309.10">
    <property type="entry name" value="Aldehyde Dehydrogenase, Chain A, domain 2"/>
    <property type="match status" value="1"/>
</dbReference>
<dbReference type="PANTHER" id="PTHR11699">
    <property type="entry name" value="ALDEHYDE DEHYDROGENASE-RELATED"/>
    <property type="match status" value="1"/>
</dbReference>
<evidence type="ECO:0000256" key="1">
    <source>
        <dbReference type="ARBA" id="ARBA00023002"/>
    </source>
</evidence>
<evidence type="ECO:0000259" key="5">
    <source>
        <dbReference type="Pfam" id="PF00171"/>
    </source>
</evidence>
<dbReference type="RefSeq" id="WP_097139834.1">
    <property type="nucleotide sequence ID" value="NZ_OBQD01000007.1"/>
</dbReference>
<evidence type="ECO:0000256" key="2">
    <source>
        <dbReference type="ARBA" id="ARBA00023027"/>
    </source>
</evidence>
<dbReference type="Proteomes" id="UP000219167">
    <property type="component" value="Unassembled WGS sequence"/>
</dbReference>
<organism evidence="6 7">
    <name type="scientific">Rhizobium subbaraonis</name>
    <dbReference type="NCBI Taxonomy" id="908946"/>
    <lineage>
        <taxon>Bacteria</taxon>
        <taxon>Pseudomonadati</taxon>
        <taxon>Pseudomonadota</taxon>
        <taxon>Alphaproteobacteria</taxon>
        <taxon>Hyphomicrobiales</taxon>
        <taxon>Rhizobiaceae</taxon>
        <taxon>Rhizobium/Agrobacterium group</taxon>
        <taxon>Rhizobium</taxon>
    </lineage>
</organism>
<reference evidence="6 7" key="1">
    <citation type="submission" date="2017-08" db="EMBL/GenBank/DDBJ databases">
        <authorList>
            <person name="de Groot N.N."/>
        </authorList>
    </citation>
    <scope>NUCLEOTIDE SEQUENCE [LARGE SCALE GENOMIC DNA]</scope>
    <source>
        <strain evidence="6 7">JC85</strain>
    </source>
</reference>
<dbReference type="CDD" id="cd07092">
    <property type="entry name" value="ALDH_ABALDH-YdcW"/>
    <property type="match status" value="1"/>
</dbReference>
<dbReference type="FunFam" id="3.40.605.10:FF:000001">
    <property type="entry name" value="Aldehyde dehydrogenase 1"/>
    <property type="match status" value="1"/>
</dbReference>
<dbReference type="InterPro" id="IPR016162">
    <property type="entry name" value="Ald_DH_N"/>
</dbReference>
<dbReference type="AlphaFoldDB" id="A0A285UEN2"/>
<dbReference type="SUPFAM" id="SSF53720">
    <property type="entry name" value="ALDH-like"/>
    <property type="match status" value="1"/>
</dbReference>
<protein>
    <submittedName>
        <fullName evidence="6">Aminobutyraldehyde dehydrogenase</fullName>
    </submittedName>
</protein>
<evidence type="ECO:0000313" key="6">
    <source>
        <dbReference type="EMBL" id="SOC40404.1"/>
    </source>
</evidence>
<sequence>MDTQMLIGARFEAGTESEEHILNPKTGETVADLPEATHAQIDAAVDAAENAFRGWSMTTPGERSAYLLKIADAIERDADGFAALEALNCGKPINAVRNDEIPAIVDCWRFFAGAVRSMTATVAGEYLPGHTSMIRRDPIGIVGSIAPWNYPMMMMAWKLAPAIAGGNTVVFKPSEQTPLTALKMAKLLADILPEGVVNIVLGRGETVGNALINHPKINMVSITGDVATGKKVLAAASKTVKRTHLELGGKAPVIVYDDADLEAVVNGIRAFGYYNAGQDCTAACRIYAEKGIYDKFVAELSAAVATIRYNQTDDTENEIGPLISKRQRDRVASFVERAADVKHIEITTGGAPGSDKGFFFQPTVVAGATQEDEIVRREVFGPVVSVTRFEGEQQAIGWANDSDYGLASSVWTRDISKAMRAAARLQYGCTWINTHFMLCNEMPHGGVKQSGYGKDMSVYALEDYTAVRHVMINHG</sequence>
<dbReference type="InterPro" id="IPR015657">
    <property type="entry name" value="Aminobutyraldehyde_DH"/>
</dbReference>
<dbReference type="InterPro" id="IPR015590">
    <property type="entry name" value="Aldehyde_DH_dom"/>
</dbReference>
<feature type="active site" evidence="3">
    <location>
        <position position="246"/>
    </location>
</feature>
<name>A0A285UEN2_9HYPH</name>
<evidence type="ECO:0000256" key="3">
    <source>
        <dbReference type="PROSITE-ProRule" id="PRU10007"/>
    </source>
</evidence>
<dbReference type="EMBL" id="OBQD01000007">
    <property type="protein sequence ID" value="SOC40404.1"/>
    <property type="molecule type" value="Genomic_DNA"/>
</dbReference>
<evidence type="ECO:0000256" key="4">
    <source>
        <dbReference type="RuleBase" id="RU003345"/>
    </source>
</evidence>
<keyword evidence="1 4" id="KW-0560">Oxidoreductase</keyword>
<dbReference type="FunFam" id="3.40.309.10:FF:000010">
    <property type="entry name" value="Gamma-aminobutyraldehyde dehydrogenase"/>
    <property type="match status" value="1"/>
</dbReference>
<dbReference type="PROSITE" id="PS00687">
    <property type="entry name" value="ALDEHYDE_DEHYDR_GLU"/>
    <property type="match status" value="1"/>
</dbReference>
<dbReference type="InterPro" id="IPR029510">
    <property type="entry name" value="Ald_DH_CS_GLU"/>
</dbReference>
<dbReference type="GO" id="GO:0004030">
    <property type="term" value="F:aldehyde dehydrogenase [NAD(P)+] activity"/>
    <property type="evidence" value="ECO:0007669"/>
    <property type="project" value="UniProtKB-ARBA"/>
</dbReference>
<keyword evidence="2" id="KW-0520">NAD</keyword>
<feature type="domain" description="Aldehyde dehydrogenase" evidence="5">
    <location>
        <begin position="17"/>
        <end position="470"/>
    </location>
</feature>
<evidence type="ECO:0000313" key="7">
    <source>
        <dbReference type="Proteomes" id="UP000219167"/>
    </source>
</evidence>
<dbReference type="NCBIfam" id="NF010000">
    <property type="entry name" value="PRK13473.1"/>
    <property type="match status" value="1"/>
</dbReference>
<dbReference type="Gene3D" id="3.40.605.10">
    <property type="entry name" value="Aldehyde Dehydrogenase, Chain A, domain 1"/>
    <property type="match status" value="1"/>
</dbReference>
<comment type="similarity">
    <text evidence="4">Belongs to the aldehyde dehydrogenase family.</text>
</comment>
<dbReference type="Pfam" id="PF00171">
    <property type="entry name" value="Aldedh"/>
    <property type="match status" value="1"/>
</dbReference>
<keyword evidence="7" id="KW-1185">Reference proteome</keyword>
<dbReference type="InterPro" id="IPR016163">
    <property type="entry name" value="Ald_DH_C"/>
</dbReference>
<accession>A0A285UEN2</accession>
<dbReference type="OrthoDB" id="9772584at2"/>
<gene>
    <name evidence="6" type="ORF">SAMN05892877_107213</name>
</gene>